<keyword evidence="3" id="KW-0805">Transcription regulation</keyword>
<dbReference type="PANTHER" id="PTHR47997:SF28">
    <property type="entry name" value="TRANSCRIPTION FACTOR MYB15-LIKE"/>
    <property type="match status" value="1"/>
</dbReference>
<proteinExistence type="predicted"/>
<reference evidence="10" key="1">
    <citation type="submission" date="2020-12" db="EMBL/GenBank/DDBJ databases">
        <title>WGS assembly of Carya illinoinensis cv. Pawnee.</title>
        <authorList>
            <person name="Platts A."/>
            <person name="Shu S."/>
            <person name="Wright S."/>
            <person name="Barry K."/>
            <person name="Edger P."/>
            <person name="Pires J.C."/>
            <person name="Schmutz J."/>
        </authorList>
    </citation>
    <scope>NUCLEOTIDE SEQUENCE</scope>
    <source>
        <tissue evidence="10">Leaf</tissue>
    </source>
</reference>
<dbReference type="InterPro" id="IPR051953">
    <property type="entry name" value="Plant_SW-associated_TFs"/>
</dbReference>
<evidence type="ECO:0000313" key="12">
    <source>
        <dbReference type="Proteomes" id="UP000811609"/>
    </source>
</evidence>
<evidence type="ECO:0000256" key="4">
    <source>
        <dbReference type="ARBA" id="ARBA00023125"/>
    </source>
</evidence>
<sequence length="262" mass="30331">MTELVKFPDWEKMPLRKGAWSPEEDKKLKTYIKRYGIWNWSRMSKPAGLARSGKSCRLRWVNYLRPDIKRGNFSEQDDETILKWHEVLGNRWSAIAAKLPGRTDNEIKNYWHTHLKRRLKNSSLSTTVPQTVVDVNKNNSSGIQDLLLCDAPKVSNLDDTRDIIPMSRQLSTDDLSSSSTDPAVEIDRKQPIEENFGSSKTSEELQTSWEQTLSFREQDIFMPETDPGFVCPTTAVWLQDPLYHPYSSYNEFLVDLSMHAEM</sequence>
<evidence type="ECO:0000259" key="9">
    <source>
        <dbReference type="PROSITE" id="PS51294"/>
    </source>
</evidence>
<evidence type="ECO:0000259" key="8">
    <source>
        <dbReference type="PROSITE" id="PS50090"/>
    </source>
</evidence>
<protein>
    <submittedName>
        <fullName evidence="10">Uncharacterized protein</fullName>
    </submittedName>
</protein>
<comment type="caution">
    <text evidence="10">The sequence shown here is derived from an EMBL/GenBank/DDBJ whole genome shotgun (WGS) entry which is preliminary data.</text>
</comment>
<feature type="domain" description="HTH myb-type" evidence="9">
    <location>
        <begin position="65"/>
        <end position="119"/>
    </location>
</feature>
<dbReference type="EMBL" id="CM031817">
    <property type="protein sequence ID" value="KAG6642675.1"/>
    <property type="molecule type" value="Genomic_DNA"/>
</dbReference>
<gene>
    <name evidence="10" type="ORF">CIPAW_09G156600</name>
    <name evidence="11" type="ORF">I3842_09G156600</name>
</gene>
<feature type="domain" description="HTH myb-type" evidence="9">
    <location>
        <begin position="12"/>
        <end position="64"/>
    </location>
</feature>
<dbReference type="Proteomes" id="UP000811246">
    <property type="component" value="Chromosome 9"/>
</dbReference>
<keyword evidence="2" id="KW-0677">Repeat</keyword>
<keyword evidence="4" id="KW-0238">DNA-binding</keyword>
<dbReference type="Pfam" id="PF00249">
    <property type="entry name" value="Myb_DNA-binding"/>
    <property type="match status" value="2"/>
</dbReference>
<feature type="compositionally biased region" description="Low complexity" evidence="7">
    <location>
        <begin position="170"/>
        <end position="181"/>
    </location>
</feature>
<feature type="domain" description="Myb-like" evidence="8">
    <location>
        <begin position="12"/>
        <end position="64"/>
    </location>
</feature>
<name>A0A8T1PIE9_CARIL</name>
<dbReference type="SMART" id="SM00717">
    <property type="entry name" value="SANT"/>
    <property type="match status" value="2"/>
</dbReference>
<evidence type="ECO:0000256" key="5">
    <source>
        <dbReference type="ARBA" id="ARBA00023163"/>
    </source>
</evidence>
<evidence type="ECO:0000256" key="7">
    <source>
        <dbReference type="SAM" id="MobiDB-lite"/>
    </source>
</evidence>
<keyword evidence="6" id="KW-0539">Nucleus</keyword>
<feature type="domain" description="Myb-like" evidence="8">
    <location>
        <begin position="65"/>
        <end position="115"/>
    </location>
</feature>
<evidence type="ECO:0000313" key="10">
    <source>
        <dbReference type="EMBL" id="KAG6642675.1"/>
    </source>
</evidence>
<dbReference type="FunFam" id="1.10.10.60:FF:000001">
    <property type="entry name" value="MYB-related transcription factor"/>
    <property type="match status" value="1"/>
</dbReference>
<dbReference type="CDD" id="cd00167">
    <property type="entry name" value="SANT"/>
    <property type="match status" value="2"/>
</dbReference>
<dbReference type="EMBL" id="CM031833">
    <property type="protein sequence ID" value="KAG6696622.1"/>
    <property type="molecule type" value="Genomic_DNA"/>
</dbReference>
<dbReference type="PROSITE" id="PS50090">
    <property type="entry name" value="MYB_LIKE"/>
    <property type="match status" value="2"/>
</dbReference>
<dbReference type="Proteomes" id="UP000811609">
    <property type="component" value="Chromosome 9"/>
</dbReference>
<keyword evidence="12" id="KW-1185">Reference proteome</keyword>
<organism evidence="10 12">
    <name type="scientific">Carya illinoinensis</name>
    <name type="common">Pecan</name>
    <dbReference type="NCBI Taxonomy" id="32201"/>
    <lineage>
        <taxon>Eukaryota</taxon>
        <taxon>Viridiplantae</taxon>
        <taxon>Streptophyta</taxon>
        <taxon>Embryophyta</taxon>
        <taxon>Tracheophyta</taxon>
        <taxon>Spermatophyta</taxon>
        <taxon>Magnoliopsida</taxon>
        <taxon>eudicotyledons</taxon>
        <taxon>Gunneridae</taxon>
        <taxon>Pentapetalae</taxon>
        <taxon>rosids</taxon>
        <taxon>fabids</taxon>
        <taxon>Fagales</taxon>
        <taxon>Juglandaceae</taxon>
        <taxon>Carya</taxon>
    </lineage>
</organism>
<evidence type="ECO:0000256" key="1">
    <source>
        <dbReference type="ARBA" id="ARBA00004123"/>
    </source>
</evidence>
<dbReference type="PROSITE" id="PS51294">
    <property type="entry name" value="HTH_MYB"/>
    <property type="match status" value="2"/>
</dbReference>
<keyword evidence="5" id="KW-0804">Transcription</keyword>
<dbReference type="AlphaFoldDB" id="A0A8T1PIE9"/>
<evidence type="ECO:0000256" key="3">
    <source>
        <dbReference type="ARBA" id="ARBA00023015"/>
    </source>
</evidence>
<feature type="region of interest" description="Disordered" evidence="7">
    <location>
        <begin position="168"/>
        <end position="208"/>
    </location>
</feature>
<evidence type="ECO:0000256" key="2">
    <source>
        <dbReference type="ARBA" id="ARBA00022737"/>
    </source>
</evidence>
<dbReference type="PANTHER" id="PTHR47997">
    <property type="entry name" value="MYB DOMAIN PROTEIN 55"/>
    <property type="match status" value="1"/>
</dbReference>
<dbReference type="GO" id="GO:0005634">
    <property type="term" value="C:nucleus"/>
    <property type="evidence" value="ECO:0007669"/>
    <property type="project" value="UniProtKB-SubCell"/>
</dbReference>
<evidence type="ECO:0000313" key="11">
    <source>
        <dbReference type="EMBL" id="KAG6696622.1"/>
    </source>
</evidence>
<dbReference type="InterPro" id="IPR001005">
    <property type="entry name" value="SANT/Myb"/>
</dbReference>
<dbReference type="InterPro" id="IPR017930">
    <property type="entry name" value="Myb_dom"/>
</dbReference>
<comment type="subcellular location">
    <subcellularLocation>
        <location evidence="1">Nucleus</location>
    </subcellularLocation>
</comment>
<dbReference type="GO" id="GO:0003677">
    <property type="term" value="F:DNA binding"/>
    <property type="evidence" value="ECO:0007669"/>
    <property type="project" value="UniProtKB-KW"/>
</dbReference>
<feature type="compositionally biased region" description="Polar residues" evidence="7">
    <location>
        <begin position="196"/>
        <end position="208"/>
    </location>
</feature>
<reference evidence="11" key="2">
    <citation type="submission" date="2021-01" db="EMBL/GenBank/DDBJ databases">
        <authorList>
            <person name="Lovell J.T."/>
            <person name="Bentley N."/>
            <person name="Bhattarai G."/>
            <person name="Jenkins J.W."/>
            <person name="Sreedasyam A."/>
            <person name="Alarcon Y."/>
            <person name="Bock C."/>
            <person name="Boston L."/>
            <person name="Carlson J."/>
            <person name="Cervantes K."/>
            <person name="Clermont K."/>
            <person name="Krom N."/>
            <person name="Kubenka K."/>
            <person name="Mamidi S."/>
            <person name="Mattison C."/>
            <person name="Monteros M."/>
            <person name="Pisani C."/>
            <person name="Plott C."/>
            <person name="Rajasekar S."/>
            <person name="Rhein H.S."/>
            <person name="Rohla C."/>
            <person name="Song M."/>
            <person name="Hilaire R.S."/>
            <person name="Shu S."/>
            <person name="Wells L."/>
            <person name="Wang X."/>
            <person name="Webber J."/>
            <person name="Heerema R.J."/>
            <person name="Klein P."/>
            <person name="Conner P."/>
            <person name="Grauke L."/>
            <person name="Grimwood J."/>
            <person name="Schmutz J."/>
            <person name="Randall J.J."/>
        </authorList>
    </citation>
    <scope>NUCLEOTIDE SEQUENCE</scope>
    <source>
        <tissue evidence="11">Leaf</tissue>
    </source>
</reference>
<accession>A0A8T1PIE9</accession>
<evidence type="ECO:0000256" key="6">
    <source>
        <dbReference type="ARBA" id="ARBA00023242"/>
    </source>
</evidence>